<sequence length="121" mass="13749">MPSQHILHPSRHDISLVNPCNAFHLHHFKNVSTKEAIGFKFSTIAIKTIEYGFVLVIGLEPREQRILFRGKKRDDGDYLHMEGVGDMDKVLSLEDPTIKERKLHAFASDQALGNARRTISV</sequence>
<proteinExistence type="predicted"/>
<accession>A0AAP0J5Z4</accession>
<dbReference type="AlphaFoldDB" id="A0AAP0J5Z4"/>
<reference evidence="1 2" key="1">
    <citation type="submission" date="2024-01" db="EMBL/GenBank/DDBJ databases">
        <title>Genome assemblies of Stephania.</title>
        <authorList>
            <person name="Yang L."/>
        </authorList>
    </citation>
    <scope>NUCLEOTIDE SEQUENCE [LARGE SCALE GENOMIC DNA]</scope>
    <source>
        <strain evidence="1">YNDBR</strain>
        <tissue evidence="1">Leaf</tissue>
    </source>
</reference>
<dbReference type="Gene3D" id="3.10.20.90">
    <property type="entry name" value="Phosphatidylinositol 3-kinase Catalytic Subunit, Chain A, domain 1"/>
    <property type="match status" value="1"/>
</dbReference>
<dbReference type="PANTHER" id="PTHR47376">
    <property type="entry name" value="OS02G0597700 PROTEIN"/>
    <property type="match status" value="1"/>
</dbReference>
<evidence type="ECO:0000313" key="2">
    <source>
        <dbReference type="Proteomes" id="UP001420932"/>
    </source>
</evidence>
<name>A0AAP0J5Z4_9MAGN</name>
<dbReference type="EMBL" id="JBBNAF010000007">
    <property type="protein sequence ID" value="KAK9128114.1"/>
    <property type="molecule type" value="Genomic_DNA"/>
</dbReference>
<dbReference type="Proteomes" id="UP001420932">
    <property type="component" value="Unassembled WGS sequence"/>
</dbReference>
<comment type="caution">
    <text evidence="1">The sequence shown here is derived from an EMBL/GenBank/DDBJ whole genome shotgun (WGS) entry which is preliminary data.</text>
</comment>
<keyword evidence="2" id="KW-1185">Reference proteome</keyword>
<evidence type="ECO:0000313" key="1">
    <source>
        <dbReference type="EMBL" id="KAK9128114.1"/>
    </source>
</evidence>
<gene>
    <name evidence="1" type="ORF">Syun_016911</name>
</gene>
<protein>
    <submittedName>
        <fullName evidence="1">Uncharacterized protein</fullName>
    </submittedName>
</protein>
<organism evidence="1 2">
    <name type="scientific">Stephania yunnanensis</name>
    <dbReference type="NCBI Taxonomy" id="152371"/>
    <lineage>
        <taxon>Eukaryota</taxon>
        <taxon>Viridiplantae</taxon>
        <taxon>Streptophyta</taxon>
        <taxon>Embryophyta</taxon>
        <taxon>Tracheophyta</taxon>
        <taxon>Spermatophyta</taxon>
        <taxon>Magnoliopsida</taxon>
        <taxon>Ranunculales</taxon>
        <taxon>Menispermaceae</taxon>
        <taxon>Menispermoideae</taxon>
        <taxon>Cissampelideae</taxon>
        <taxon>Stephania</taxon>
    </lineage>
</organism>